<evidence type="ECO:0000256" key="6">
    <source>
        <dbReference type="ARBA" id="ARBA00022989"/>
    </source>
</evidence>
<keyword evidence="7" id="KW-0406">Ion transport</keyword>
<keyword evidence="5" id="KW-0864">Zinc transport</keyword>
<dbReference type="EMBL" id="CAJNOV010015998">
    <property type="protein sequence ID" value="CAF1582530.1"/>
    <property type="molecule type" value="Genomic_DNA"/>
</dbReference>
<evidence type="ECO:0000313" key="16">
    <source>
        <dbReference type="EMBL" id="CAF2224188.1"/>
    </source>
</evidence>
<feature type="transmembrane region" description="Helical" evidence="10">
    <location>
        <begin position="82"/>
        <end position="102"/>
    </location>
</feature>
<dbReference type="Proteomes" id="UP000663856">
    <property type="component" value="Unassembled WGS sequence"/>
</dbReference>
<evidence type="ECO:0000313" key="15">
    <source>
        <dbReference type="EMBL" id="CAF2040866.1"/>
    </source>
</evidence>
<dbReference type="Proteomes" id="UP000663842">
    <property type="component" value="Unassembled WGS sequence"/>
</dbReference>
<evidence type="ECO:0008006" key="24">
    <source>
        <dbReference type="Google" id="ProtNLM"/>
    </source>
</evidence>
<dbReference type="EMBL" id="CAJOBF010001508">
    <property type="protein sequence ID" value="CAF3958138.1"/>
    <property type="molecule type" value="Genomic_DNA"/>
</dbReference>
<dbReference type="GO" id="GO:0005385">
    <property type="term" value="F:zinc ion transmembrane transporter activity"/>
    <property type="evidence" value="ECO:0007669"/>
    <property type="project" value="TreeGrafter"/>
</dbReference>
<dbReference type="Proteomes" id="UP000663834">
    <property type="component" value="Unassembled WGS sequence"/>
</dbReference>
<feature type="transmembrane region" description="Helical" evidence="10">
    <location>
        <begin position="278"/>
        <end position="302"/>
    </location>
</feature>
<name>A0A819L4T2_9BILA</name>
<feature type="transmembrane region" description="Helical" evidence="10">
    <location>
        <begin position="114"/>
        <end position="132"/>
    </location>
</feature>
<dbReference type="Proteomes" id="UP000663824">
    <property type="component" value="Unassembled WGS sequence"/>
</dbReference>
<dbReference type="InterPro" id="IPR027470">
    <property type="entry name" value="Cation_efflux_CTD"/>
</dbReference>
<dbReference type="InterPro" id="IPR027469">
    <property type="entry name" value="Cation_efflux_TMD_sf"/>
</dbReference>
<evidence type="ECO:0000259" key="11">
    <source>
        <dbReference type="Pfam" id="PF01545"/>
    </source>
</evidence>
<evidence type="ECO:0000256" key="7">
    <source>
        <dbReference type="ARBA" id="ARBA00023065"/>
    </source>
</evidence>
<evidence type="ECO:0000256" key="5">
    <source>
        <dbReference type="ARBA" id="ARBA00022906"/>
    </source>
</evidence>
<evidence type="ECO:0000256" key="8">
    <source>
        <dbReference type="ARBA" id="ARBA00023136"/>
    </source>
</evidence>
<dbReference type="OrthoDB" id="9944568at2759"/>
<dbReference type="Proteomes" id="UP000663866">
    <property type="component" value="Unassembled WGS sequence"/>
</dbReference>
<feature type="compositionally biased region" description="Polar residues" evidence="9">
    <location>
        <begin position="1"/>
        <end position="11"/>
    </location>
</feature>
<dbReference type="SUPFAM" id="SSF160240">
    <property type="entry name" value="Cation efflux protein cytoplasmic domain-like"/>
    <property type="match status" value="1"/>
</dbReference>
<evidence type="ECO:0000256" key="9">
    <source>
        <dbReference type="SAM" id="MobiDB-lite"/>
    </source>
</evidence>
<evidence type="ECO:0000313" key="17">
    <source>
        <dbReference type="EMBL" id="CAF3809872.1"/>
    </source>
</evidence>
<feature type="transmembrane region" description="Helical" evidence="10">
    <location>
        <begin position="183"/>
        <end position="204"/>
    </location>
</feature>
<feature type="domain" description="Cation efflux protein cytoplasmic" evidence="12">
    <location>
        <begin position="341"/>
        <end position="416"/>
    </location>
</feature>
<keyword evidence="3" id="KW-0813">Transport</keyword>
<dbReference type="GO" id="GO:0010043">
    <property type="term" value="P:response to zinc ion"/>
    <property type="evidence" value="ECO:0007669"/>
    <property type="project" value="TreeGrafter"/>
</dbReference>
<keyword evidence="5" id="KW-0862">Zinc</keyword>
<organism evidence="20 22">
    <name type="scientific">Rotaria magnacalcarata</name>
    <dbReference type="NCBI Taxonomy" id="392030"/>
    <lineage>
        <taxon>Eukaryota</taxon>
        <taxon>Metazoa</taxon>
        <taxon>Spiralia</taxon>
        <taxon>Gnathifera</taxon>
        <taxon>Rotifera</taxon>
        <taxon>Eurotatoria</taxon>
        <taxon>Bdelloidea</taxon>
        <taxon>Philodinida</taxon>
        <taxon>Philodinidae</taxon>
        <taxon>Rotaria</taxon>
    </lineage>
</organism>
<dbReference type="EMBL" id="CAJOBI010038864">
    <property type="protein sequence ID" value="CAF4314315.1"/>
    <property type="molecule type" value="Genomic_DNA"/>
</dbReference>
<evidence type="ECO:0000256" key="2">
    <source>
        <dbReference type="ARBA" id="ARBA00008873"/>
    </source>
</evidence>
<dbReference type="Proteomes" id="UP000663855">
    <property type="component" value="Unassembled WGS sequence"/>
</dbReference>
<dbReference type="Gene3D" id="1.20.1510.10">
    <property type="entry name" value="Cation efflux protein transmembrane domain"/>
    <property type="match status" value="1"/>
</dbReference>
<comment type="similarity">
    <text evidence="2">Belongs to the cation diffusion facilitator (CDF) transporter (TC 2.A.4) family. SLC30A subfamily.</text>
</comment>
<feature type="region of interest" description="Disordered" evidence="9">
    <location>
        <begin position="1"/>
        <end position="26"/>
    </location>
</feature>
<dbReference type="Proteomes" id="UP000681720">
    <property type="component" value="Unassembled WGS sequence"/>
</dbReference>
<proteinExistence type="inferred from homology"/>
<dbReference type="Proteomes" id="UP000676336">
    <property type="component" value="Unassembled WGS sequence"/>
</dbReference>
<keyword evidence="8 10" id="KW-0472">Membrane</keyword>
<dbReference type="Proteomes" id="UP000681967">
    <property type="component" value="Unassembled WGS sequence"/>
</dbReference>
<dbReference type="AlphaFoldDB" id="A0A819L4T2"/>
<feature type="transmembrane region" description="Helical" evidence="10">
    <location>
        <begin position="144"/>
        <end position="171"/>
    </location>
</feature>
<dbReference type="EMBL" id="CAJNRF010017151">
    <property type="protein sequence ID" value="CAF2224188.1"/>
    <property type="molecule type" value="Genomic_DNA"/>
</dbReference>
<comment type="subcellular location">
    <subcellularLocation>
        <location evidence="1">Membrane</location>
        <topology evidence="1">Multi-pass membrane protein</topology>
    </subcellularLocation>
</comment>
<protein>
    <recommendedName>
        <fullName evidence="24">Zinc transporter 2</fullName>
    </recommendedName>
</protein>
<dbReference type="EMBL" id="CAJOBH010000675">
    <property type="protein sequence ID" value="CAF3809872.1"/>
    <property type="molecule type" value="Genomic_DNA"/>
</dbReference>
<sequence length="432" mass="48151">MTSNPNINRQEQYNRRDRNDGNASDDSLLLMADDGEDKAPLLNDIDHAEVTRATIMSNTSLTRSTHCHVPDNKFDYGARNRLILVLIICIIFMIIEIVGGIVSNSTAVITDAAHMAIDVASFFISLTAMFLARKRPTKRLSFGYIRAEVLGALLSVLAIWLVTGVLVYMAIERCINQNFEVKPLEMIIVASCGVIFNIVMFFVLHADVCGTSLPHGHSHGHNHGHSHGRDHDHSCEDTLENVDTMINSSPLVADIVTGQSRERAIKAKKATKNINVRAAIIHVIGDFVQSVGVLCAAILIKFKPEYKLADPICTFIFSVLVLFTTITIMRDIIFVLMEAVPSNVNYSRVIDDLLHIPGVRNAHSLHIWSLSMQRAALSVHVAINPDKDPLTVLYQAQEMLRNTHSIVRTTIQIEHYDEHVISSCEDCRRPDM</sequence>
<dbReference type="PANTHER" id="PTHR11562:SF84">
    <property type="entry name" value="LD05335P"/>
    <property type="match status" value="1"/>
</dbReference>
<evidence type="ECO:0000313" key="21">
    <source>
        <dbReference type="EMBL" id="CAF4314315.1"/>
    </source>
</evidence>
<keyword evidence="4 10" id="KW-0812">Transmembrane</keyword>
<evidence type="ECO:0000313" key="22">
    <source>
        <dbReference type="Proteomes" id="UP000663842"/>
    </source>
</evidence>
<dbReference type="InterPro" id="IPR036837">
    <property type="entry name" value="Cation_efflux_CTD_sf"/>
</dbReference>
<evidence type="ECO:0000256" key="1">
    <source>
        <dbReference type="ARBA" id="ARBA00004141"/>
    </source>
</evidence>
<keyword evidence="6 10" id="KW-1133">Transmembrane helix</keyword>
<evidence type="ECO:0000256" key="4">
    <source>
        <dbReference type="ARBA" id="ARBA00022692"/>
    </source>
</evidence>
<dbReference type="NCBIfam" id="TIGR01297">
    <property type="entry name" value="CDF"/>
    <property type="match status" value="1"/>
</dbReference>
<evidence type="ECO:0000313" key="18">
    <source>
        <dbReference type="EMBL" id="CAF3814970.1"/>
    </source>
</evidence>
<evidence type="ECO:0000313" key="23">
    <source>
        <dbReference type="Proteomes" id="UP000663866"/>
    </source>
</evidence>
<evidence type="ECO:0000256" key="10">
    <source>
        <dbReference type="SAM" id="Phobius"/>
    </source>
</evidence>
<dbReference type="InterPro" id="IPR058533">
    <property type="entry name" value="Cation_efflux_TM"/>
</dbReference>
<gene>
    <name evidence="17" type="ORF">BYL167_LOCUS3474</name>
    <name evidence="13" type="ORF">CJN711_LOCUS33126</name>
    <name evidence="18" type="ORF">GIL414_LOCUS1864</name>
    <name evidence="14" type="ORF">KQP761_LOCUS35556</name>
    <name evidence="15" type="ORF">MBJ925_LOCUS11353</name>
    <name evidence="19" type="ORF">OVN521_LOCUS7571</name>
    <name evidence="21" type="ORF">SMN809_LOCUS26673</name>
    <name evidence="20" type="ORF">UXM345_LOCUS13746</name>
    <name evidence="16" type="ORF">WKI299_LOCUS35679</name>
</gene>
<dbReference type="EMBL" id="CAJOBG010000839">
    <property type="protein sequence ID" value="CAF3864504.1"/>
    <property type="molecule type" value="Genomic_DNA"/>
</dbReference>
<dbReference type="GO" id="GO:0005886">
    <property type="term" value="C:plasma membrane"/>
    <property type="evidence" value="ECO:0007669"/>
    <property type="project" value="TreeGrafter"/>
</dbReference>
<accession>A0A819L4T2</accession>
<evidence type="ECO:0000313" key="19">
    <source>
        <dbReference type="EMBL" id="CAF3864504.1"/>
    </source>
</evidence>
<dbReference type="InterPro" id="IPR050681">
    <property type="entry name" value="CDF/SLC30A"/>
</dbReference>
<evidence type="ECO:0000313" key="13">
    <source>
        <dbReference type="EMBL" id="CAF1582530.1"/>
    </source>
</evidence>
<comment type="caution">
    <text evidence="20">The sequence shown here is derived from an EMBL/GenBank/DDBJ whole genome shotgun (WGS) entry which is preliminary data.</text>
</comment>
<dbReference type="SUPFAM" id="SSF161111">
    <property type="entry name" value="Cation efflux protein transmembrane domain-like"/>
    <property type="match status" value="1"/>
</dbReference>
<evidence type="ECO:0000313" key="14">
    <source>
        <dbReference type="EMBL" id="CAF1676751.1"/>
    </source>
</evidence>
<dbReference type="PANTHER" id="PTHR11562">
    <property type="entry name" value="CATION EFFLUX PROTEIN/ ZINC TRANSPORTER"/>
    <property type="match status" value="1"/>
</dbReference>
<keyword evidence="23" id="KW-1185">Reference proteome</keyword>
<evidence type="ECO:0000259" key="12">
    <source>
        <dbReference type="Pfam" id="PF16916"/>
    </source>
</evidence>
<feature type="transmembrane region" description="Helical" evidence="10">
    <location>
        <begin position="308"/>
        <end position="329"/>
    </location>
</feature>
<dbReference type="InterPro" id="IPR002524">
    <property type="entry name" value="Cation_efflux"/>
</dbReference>
<dbReference type="Pfam" id="PF01545">
    <property type="entry name" value="Cation_efflux"/>
    <property type="match status" value="1"/>
</dbReference>
<reference evidence="20" key="1">
    <citation type="submission" date="2021-02" db="EMBL/GenBank/DDBJ databases">
        <authorList>
            <person name="Nowell W R."/>
        </authorList>
    </citation>
    <scope>NUCLEOTIDE SEQUENCE</scope>
</reference>
<dbReference type="EMBL" id="CAJNOW010020010">
    <property type="protein sequence ID" value="CAF1676751.1"/>
    <property type="molecule type" value="Genomic_DNA"/>
</dbReference>
<dbReference type="EMBL" id="CAJOBJ010000330">
    <property type="protein sequence ID" value="CAF3814970.1"/>
    <property type="molecule type" value="Genomic_DNA"/>
</dbReference>
<feature type="domain" description="Cation efflux protein transmembrane" evidence="11">
    <location>
        <begin position="82"/>
        <end position="337"/>
    </location>
</feature>
<evidence type="ECO:0000256" key="3">
    <source>
        <dbReference type="ARBA" id="ARBA00022448"/>
    </source>
</evidence>
<dbReference type="EMBL" id="CAJNRE010005017">
    <property type="protein sequence ID" value="CAF2040866.1"/>
    <property type="molecule type" value="Genomic_DNA"/>
</dbReference>
<dbReference type="Pfam" id="PF16916">
    <property type="entry name" value="ZT_dimer"/>
    <property type="match status" value="1"/>
</dbReference>
<evidence type="ECO:0000313" key="20">
    <source>
        <dbReference type="EMBL" id="CAF3958138.1"/>
    </source>
</evidence>